<proteinExistence type="predicted"/>
<feature type="region of interest" description="Disordered" evidence="1">
    <location>
        <begin position="1"/>
        <end position="101"/>
    </location>
</feature>
<feature type="compositionally biased region" description="Basic and acidic residues" evidence="1">
    <location>
        <begin position="26"/>
        <end position="43"/>
    </location>
</feature>
<feature type="region of interest" description="Disordered" evidence="1">
    <location>
        <begin position="291"/>
        <end position="316"/>
    </location>
</feature>
<feature type="compositionally biased region" description="Polar residues" evidence="1">
    <location>
        <begin position="1"/>
        <end position="16"/>
    </location>
</feature>
<dbReference type="EMBL" id="DF973550">
    <property type="protein sequence ID" value="GAU34268.1"/>
    <property type="molecule type" value="Genomic_DNA"/>
</dbReference>
<organism evidence="2 3">
    <name type="scientific">Trifolium subterraneum</name>
    <name type="common">Subterranean clover</name>
    <dbReference type="NCBI Taxonomy" id="3900"/>
    <lineage>
        <taxon>Eukaryota</taxon>
        <taxon>Viridiplantae</taxon>
        <taxon>Streptophyta</taxon>
        <taxon>Embryophyta</taxon>
        <taxon>Tracheophyta</taxon>
        <taxon>Spermatophyta</taxon>
        <taxon>Magnoliopsida</taxon>
        <taxon>eudicotyledons</taxon>
        <taxon>Gunneridae</taxon>
        <taxon>Pentapetalae</taxon>
        <taxon>rosids</taxon>
        <taxon>fabids</taxon>
        <taxon>Fabales</taxon>
        <taxon>Fabaceae</taxon>
        <taxon>Papilionoideae</taxon>
        <taxon>50 kb inversion clade</taxon>
        <taxon>NPAAA clade</taxon>
        <taxon>Hologalegina</taxon>
        <taxon>IRL clade</taxon>
        <taxon>Trifolieae</taxon>
        <taxon>Trifolium</taxon>
    </lineage>
</organism>
<dbReference type="Proteomes" id="UP000242715">
    <property type="component" value="Unassembled WGS sequence"/>
</dbReference>
<feature type="compositionally biased region" description="Basic and acidic residues" evidence="1">
    <location>
        <begin position="70"/>
        <end position="86"/>
    </location>
</feature>
<evidence type="ECO:0000313" key="2">
    <source>
        <dbReference type="EMBL" id="GAU34268.1"/>
    </source>
</evidence>
<feature type="region of interest" description="Disordered" evidence="1">
    <location>
        <begin position="147"/>
        <end position="167"/>
    </location>
</feature>
<feature type="compositionally biased region" description="Acidic residues" evidence="1">
    <location>
        <begin position="87"/>
        <end position="99"/>
    </location>
</feature>
<feature type="compositionally biased region" description="Polar residues" evidence="1">
    <location>
        <begin position="216"/>
        <end position="225"/>
    </location>
</feature>
<feature type="compositionally biased region" description="Polar residues" evidence="1">
    <location>
        <begin position="154"/>
        <end position="167"/>
    </location>
</feature>
<gene>
    <name evidence="2" type="ORF">TSUD_365660</name>
</gene>
<sequence length="316" mass="34974">MSALLEQSTPTRNNDATPYANPENNQEEKDLQERSTKKKKEGEQVFSMHSSLPKDYREVVDMQAAVDNGKSYRDRVLGGKPRKDGAVSDEEEEEVEDDGEGMKVEECVIGDYECPEFIFSKLKEKRHQILAGNNVEGPWKVVQKTRRNKKFNAGRNNSTDAINASPTKLNDAADITGSRFTSLWEDTEGLEKEGNEKGEYVKEVEMEGAFIRGESQGMQAGGSQKSKNKRYNGGLNNKKGEVTSENIFKESNLATRGGNFKGKQKAHGKRGVDKIVEKVGVETIENLLGHSQQPIDIPFAPNSVGDNGTSKPLDAD</sequence>
<evidence type="ECO:0000313" key="3">
    <source>
        <dbReference type="Proteomes" id="UP000242715"/>
    </source>
</evidence>
<dbReference type="OrthoDB" id="10426320at2759"/>
<name>A0A2Z6MPI1_TRISU</name>
<dbReference type="AlphaFoldDB" id="A0A2Z6MPI1"/>
<accession>A0A2Z6MPI1</accession>
<reference evidence="3" key="1">
    <citation type="journal article" date="2017" name="Front. Plant Sci.">
        <title>Climate Clever Clovers: New Paradigm to Reduce the Environmental Footprint of Ruminants by Breeding Low Methanogenic Forages Utilizing Haplotype Variation.</title>
        <authorList>
            <person name="Kaur P."/>
            <person name="Appels R."/>
            <person name="Bayer P.E."/>
            <person name="Keeble-Gagnere G."/>
            <person name="Wang J."/>
            <person name="Hirakawa H."/>
            <person name="Shirasawa K."/>
            <person name="Vercoe P."/>
            <person name="Stefanova K."/>
            <person name="Durmic Z."/>
            <person name="Nichols P."/>
            <person name="Revell C."/>
            <person name="Isobe S.N."/>
            <person name="Edwards D."/>
            <person name="Erskine W."/>
        </authorList>
    </citation>
    <scope>NUCLEOTIDE SEQUENCE [LARGE SCALE GENOMIC DNA]</scope>
    <source>
        <strain evidence="3">cv. Daliak</strain>
    </source>
</reference>
<keyword evidence="3" id="KW-1185">Reference proteome</keyword>
<evidence type="ECO:0000256" key="1">
    <source>
        <dbReference type="SAM" id="MobiDB-lite"/>
    </source>
</evidence>
<protein>
    <submittedName>
        <fullName evidence="2">Uncharacterized protein</fullName>
    </submittedName>
</protein>
<feature type="region of interest" description="Disordered" evidence="1">
    <location>
        <begin position="212"/>
        <end position="243"/>
    </location>
</feature>